<keyword evidence="1" id="KW-1185">Reference proteome</keyword>
<organism evidence="1 2">
    <name type="scientific">Steinernema glaseri</name>
    <dbReference type="NCBI Taxonomy" id="37863"/>
    <lineage>
        <taxon>Eukaryota</taxon>
        <taxon>Metazoa</taxon>
        <taxon>Ecdysozoa</taxon>
        <taxon>Nematoda</taxon>
        <taxon>Chromadorea</taxon>
        <taxon>Rhabditida</taxon>
        <taxon>Tylenchina</taxon>
        <taxon>Panagrolaimomorpha</taxon>
        <taxon>Strongyloidoidea</taxon>
        <taxon>Steinernematidae</taxon>
        <taxon>Steinernema</taxon>
    </lineage>
</organism>
<evidence type="ECO:0000313" key="1">
    <source>
        <dbReference type="Proteomes" id="UP000095287"/>
    </source>
</evidence>
<protein>
    <submittedName>
        <fullName evidence="2">Uncharacterized protein</fullName>
    </submittedName>
</protein>
<evidence type="ECO:0000313" key="2">
    <source>
        <dbReference type="WBParaSite" id="L893_g31657.t1"/>
    </source>
</evidence>
<dbReference type="AlphaFoldDB" id="A0A1I8A0J0"/>
<sequence>MEQQPWTHPGHGVQRHAPVVDAAAAAGDDARRSSQCHHLRVRHCRLDFVAYQFGRWQPGHPSLGHHVGCKA</sequence>
<dbReference type="WBParaSite" id="L893_g31657.t1">
    <property type="protein sequence ID" value="L893_g31657.t1"/>
    <property type="gene ID" value="L893_g31657"/>
</dbReference>
<reference evidence="2" key="1">
    <citation type="submission" date="2016-11" db="UniProtKB">
        <authorList>
            <consortium name="WormBaseParasite"/>
        </authorList>
    </citation>
    <scope>IDENTIFICATION</scope>
</reference>
<name>A0A1I8A0J0_9BILA</name>
<accession>A0A1I8A0J0</accession>
<dbReference type="Proteomes" id="UP000095287">
    <property type="component" value="Unplaced"/>
</dbReference>
<proteinExistence type="predicted"/>